<feature type="domain" description="HTH gntR-type" evidence="4">
    <location>
        <begin position="20"/>
        <end position="87"/>
    </location>
</feature>
<dbReference type="Proteomes" id="UP000035170">
    <property type="component" value="Unassembled WGS sequence"/>
</dbReference>
<sequence>MNRRPESVVSVLPRTLRRAGMTVNDVHKRLKEMVIVYRIKPGERVNEGELAEELDVSRTPLREALHRLVAENMLTLVPNRGFYGRQLERQEVFDLYELRGAIELASVNLALQRAPHDDVVLARDAWLDVMQHTAAMSTYQLLEADEQFHLSIAQLSGNQEIVKSLQAVNARIHYFRWSDLEGKSKAMEDEHLALLDALLRRDAPLCRDVISGHVAHRMEDIVQFIQHSVVRLYAGHL</sequence>
<dbReference type="Gene3D" id="1.10.10.10">
    <property type="entry name" value="Winged helix-like DNA-binding domain superfamily/Winged helix DNA-binding domain"/>
    <property type="match status" value="1"/>
</dbReference>
<evidence type="ECO:0000259" key="4">
    <source>
        <dbReference type="PROSITE" id="PS50949"/>
    </source>
</evidence>
<dbReference type="InterPro" id="IPR036390">
    <property type="entry name" value="WH_DNA-bd_sf"/>
</dbReference>
<dbReference type="InterPro" id="IPR008920">
    <property type="entry name" value="TF_FadR/GntR_C"/>
</dbReference>
<dbReference type="InterPro" id="IPR000524">
    <property type="entry name" value="Tscrpt_reg_HTH_GntR"/>
</dbReference>
<dbReference type="PATRIC" id="fig|34073.19.peg.5691"/>
<proteinExistence type="predicted"/>
<comment type="caution">
    <text evidence="5">The sequence shown here is derived from an EMBL/GenBank/DDBJ whole genome shotgun (WGS) entry which is preliminary data.</text>
</comment>
<dbReference type="Pfam" id="PF07729">
    <property type="entry name" value="FCD"/>
    <property type="match status" value="1"/>
</dbReference>
<gene>
    <name evidence="5" type="primary">mcbR4</name>
    <name evidence="5" type="ORF">VPARA_55600</name>
</gene>
<dbReference type="GO" id="GO:0003700">
    <property type="term" value="F:DNA-binding transcription factor activity"/>
    <property type="evidence" value="ECO:0007669"/>
    <property type="project" value="InterPro"/>
</dbReference>
<accession>A0A0H2LTA7</accession>
<dbReference type="PRINTS" id="PR00035">
    <property type="entry name" value="HTHGNTR"/>
</dbReference>
<dbReference type="SMART" id="SM00895">
    <property type="entry name" value="FCD"/>
    <property type="match status" value="1"/>
</dbReference>
<dbReference type="InterPro" id="IPR011711">
    <property type="entry name" value="GntR_C"/>
</dbReference>
<dbReference type="PANTHER" id="PTHR43537">
    <property type="entry name" value="TRANSCRIPTIONAL REGULATOR, GNTR FAMILY"/>
    <property type="match status" value="1"/>
</dbReference>
<evidence type="ECO:0000313" key="6">
    <source>
        <dbReference type="Proteomes" id="UP000035170"/>
    </source>
</evidence>
<dbReference type="AlphaFoldDB" id="A0A0H2LTA7"/>
<dbReference type="SUPFAM" id="SSF46785">
    <property type="entry name" value="Winged helix' DNA-binding domain"/>
    <property type="match status" value="1"/>
</dbReference>
<dbReference type="Pfam" id="PF00392">
    <property type="entry name" value="GntR"/>
    <property type="match status" value="1"/>
</dbReference>
<protein>
    <submittedName>
        <fullName evidence="5">HTH-type transcriptional regulator McbR</fullName>
    </submittedName>
</protein>
<evidence type="ECO:0000313" key="5">
    <source>
        <dbReference type="EMBL" id="KLN53394.1"/>
    </source>
</evidence>
<dbReference type="SUPFAM" id="SSF48008">
    <property type="entry name" value="GntR ligand-binding domain-like"/>
    <property type="match status" value="1"/>
</dbReference>
<evidence type="ECO:0000256" key="2">
    <source>
        <dbReference type="ARBA" id="ARBA00023125"/>
    </source>
</evidence>
<dbReference type="Gene3D" id="1.20.120.530">
    <property type="entry name" value="GntR ligand-binding domain-like"/>
    <property type="match status" value="1"/>
</dbReference>
<dbReference type="InterPro" id="IPR036388">
    <property type="entry name" value="WH-like_DNA-bd_sf"/>
</dbReference>
<evidence type="ECO:0000256" key="1">
    <source>
        <dbReference type="ARBA" id="ARBA00023015"/>
    </source>
</evidence>
<name>A0A0H2LTA7_VARPD</name>
<dbReference type="PANTHER" id="PTHR43537:SF45">
    <property type="entry name" value="GNTR FAMILY REGULATORY PROTEIN"/>
    <property type="match status" value="1"/>
</dbReference>
<evidence type="ECO:0000256" key="3">
    <source>
        <dbReference type="ARBA" id="ARBA00023163"/>
    </source>
</evidence>
<organism evidence="5 6">
    <name type="scientific">Variovorax paradoxus</name>
    <dbReference type="NCBI Taxonomy" id="34073"/>
    <lineage>
        <taxon>Bacteria</taxon>
        <taxon>Pseudomonadati</taxon>
        <taxon>Pseudomonadota</taxon>
        <taxon>Betaproteobacteria</taxon>
        <taxon>Burkholderiales</taxon>
        <taxon>Comamonadaceae</taxon>
        <taxon>Variovorax</taxon>
    </lineage>
</organism>
<dbReference type="SMART" id="SM00345">
    <property type="entry name" value="HTH_GNTR"/>
    <property type="match status" value="1"/>
</dbReference>
<dbReference type="CDD" id="cd07377">
    <property type="entry name" value="WHTH_GntR"/>
    <property type="match status" value="1"/>
</dbReference>
<reference evidence="5 6" key="1">
    <citation type="submission" date="2015-03" db="EMBL/GenBank/DDBJ databases">
        <title>Genome sequence of Variovorax paradoxus TBEA6.</title>
        <authorList>
            <person name="Poehlein A."/>
            <person name="Schuldes J."/>
            <person name="Wuebbeler J.H."/>
            <person name="Hiessl S."/>
            <person name="Steinbuechel A."/>
            <person name="Daniel R."/>
        </authorList>
    </citation>
    <scope>NUCLEOTIDE SEQUENCE [LARGE SCALE GENOMIC DNA]</scope>
    <source>
        <strain evidence="5 6">TBEA6</strain>
    </source>
</reference>
<keyword evidence="2" id="KW-0238">DNA-binding</keyword>
<keyword evidence="3" id="KW-0804">Transcription</keyword>
<dbReference type="GO" id="GO:0003677">
    <property type="term" value="F:DNA binding"/>
    <property type="evidence" value="ECO:0007669"/>
    <property type="project" value="UniProtKB-KW"/>
</dbReference>
<dbReference type="PROSITE" id="PS50949">
    <property type="entry name" value="HTH_GNTR"/>
    <property type="match status" value="1"/>
</dbReference>
<keyword evidence="1" id="KW-0805">Transcription regulation</keyword>
<dbReference type="RefSeq" id="WP_053063340.1">
    <property type="nucleotide sequence ID" value="NZ_JZWI01000035.1"/>
</dbReference>
<keyword evidence="6" id="KW-1185">Reference proteome</keyword>
<dbReference type="EMBL" id="JZWI01000035">
    <property type="protein sequence ID" value="KLN53394.1"/>
    <property type="molecule type" value="Genomic_DNA"/>
</dbReference>